<feature type="region of interest" description="Disordered" evidence="7">
    <location>
        <begin position="17"/>
        <end position="50"/>
    </location>
</feature>
<dbReference type="PRINTS" id="PR00725">
    <property type="entry name" value="DADACBPTASE1"/>
</dbReference>
<keyword evidence="10" id="KW-1185">Reference proteome</keyword>
<evidence type="ECO:0000313" key="10">
    <source>
        <dbReference type="Proteomes" id="UP000009168"/>
    </source>
</evidence>
<dbReference type="PANTHER" id="PTHR21581:SF6">
    <property type="entry name" value="TRAFFICKING PROTEIN PARTICLE COMPLEX SUBUNIT 12"/>
    <property type="match status" value="1"/>
</dbReference>
<dbReference type="InterPro" id="IPR018044">
    <property type="entry name" value="Peptidase_S11"/>
</dbReference>
<feature type="compositionally biased region" description="Low complexity" evidence="7">
    <location>
        <begin position="29"/>
        <end position="38"/>
    </location>
</feature>
<dbReference type="PANTHER" id="PTHR21581">
    <property type="entry name" value="D-ALANYL-D-ALANINE CARBOXYPEPTIDASE"/>
    <property type="match status" value="1"/>
</dbReference>
<feature type="compositionally biased region" description="Basic and acidic residues" evidence="7">
    <location>
        <begin position="1100"/>
        <end position="1109"/>
    </location>
</feature>
<dbReference type="RefSeq" id="XP_001026215.2">
    <property type="nucleotide sequence ID" value="XM_001026215.2"/>
</dbReference>
<name>I7MJ79_TETTS</name>
<feature type="domain" description="Peptidase S11 D-alanyl-D-alanine carboxypeptidase A N-terminal" evidence="8">
    <location>
        <begin position="761"/>
        <end position="885"/>
    </location>
</feature>
<dbReference type="GO" id="GO:0071555">
    <property type="term" value="P:cell wall organization"/>
    <property type="evidence" value="ECO:0007669"/>
    <property type="project" value="UniProtKB-KW"/>
</dbReference>
<evidence type="ECO:0000313" key="9">
    <source>
        <dbReference type="EMBL" id="EAS05970.2"/>
    </source>
</evidence>
<evidence type="ECO:0000256" key="4">
    <source>
        <dbReference type="ARBA" id="ARBA00022960"/>
    </source>
</evidence>
<evidence type="ECO:0000256" key="7">
    <source>
        <dbReference type="SAM" id="MobiDB-lite"/>
    </source>
</evidence>
<feature type="region of interest" description="Disordered" evidence="7">
    <location>
        <begin position="1090"/>
        <end position="1124"/>
    </location>
</feature>
<evidence type="ECO:0000259" key="8">
    <source>
        <dbReference type="Pfam" id="PF00768"/>
    </source>
</evidence>
<evidence type="ECO:0000256" key="3">
    <source>
        <dbReference type="ARBA" id="ARBA00022801"/>
    </source>
</evidence>
<dbReference type="KEGG" id="tet:TTHERM_00780590"/>
<evidence type="ECO:0000256" key="5">
    <source>
        <dbReference type="ARBA" id="ARBA00022984"/>
    </source>
</evidence>
<proteinExistence type="inferred from homology"/>
<dbReference type="GO" id="GO:0008360">
    <property type="term" value="P:regulation of cell shape"/>
    <property type="evidence" value="ECO:0007669"/>
    <property type="project" value="UniProtKB-KW"/>
</dbReference>
<evidence type="ECO:0000256" key="1">
    <source>
        <dbReference type="ARBA" id="ARBA00007164"/>
    </source>
</evidence>
<dbReference type="InParanoid" id="I7MJ79"/>
<dbReference type="GO" id="GO:0006508">
    <property type="term" value="P:proteolysis"/>
    <property type="evidence" value="ECO:0007669"/>
    <property type="project" value="InterPro"/>
</dbReference>
<dbReference type="Pfam" id="PF00768">
    <property type="entry name" value="Peptidase_S11"/>
    <property type="match status" value="2"/>
</dbReference>
<keyword evidence="3" id="KW-0378">Hydrolase</keyword>
<keyword evidence="6" id="KW-0961">Cell wall biogenesis/degradation</keyword>
<dbReference type="AlphaFoldDB" id="I7MJ79"/>
<keyword evidence="9" id="KW-0645">Protease</keyword>
<feature type="region of interest" description="Disordered" evidence="7">
    <location>
        <begin position="940"/>
        <end position="1006"/>
    </location>
</feature>
<keyword evidence="4" id="KW-0133">Cell shape</keyword>
<feature type="compositionally biased region" description="Basic and acidic residues" evidence="7">
    <location>
        <begin position="39"/>
        <end position="50"/>
    </location>
</feature>
<keyword evidence="2" id="KW-0732">Signal</keyword>
<feature type="region of interest" description="Disordered" evidence="7">
    <location>
        <begin position="282"/>
        <end position="328"/>
    </location>
</feature>
<dbReference type="EMBL" id="GG662313">
    <property type="protein sequence ID" value="EAS05970.2"/>
    <property type="molecule type" value="Genomic_DNA"/>
</dbReference>
<dbReference type="SUPFAM" id="SSF56601">
    <property type="entry name" value="beta-lactamase/transpeptidase-like"/>
    <property type="match status" value="1"/>
</dbReference>
<feature type="compositionally biased region" description="Polar residues" evidence="7">
    <location>
        <begin position="940"/>
        <end position="952"/>
    </location>
</feature>
<dbReference type="OrthoDB" id="10254188at2759"/>
<dbReference type="InterPro" id="IPR001967">
    <property type="entry name" value="Peptidase_S11_N"/>
</dbReference>
<dbReference type="Gene3D" id="3.40.710.10">
    <property type="entry name" value="DD-peptidase/beta-lactamase superfamily"/>
    <property type="match status" value="1"/>
</dbReference>
<comment type="similarity">
    <text evidence="1">Belongs to the peptidase S11 family.</text>
</comment>
<gene>
    <name evidence="9" type="ORF">TTHERM_00780590</name>
</gene>
<feature type="compositionally biased region" description="Low complexity" evidence="7">
    <location>
        <begin position="1090"/>
        <end position="1099"/>
    </location>
</feature>
<sequence length="1124" mass="130167">MNNQQKRSVIDCQQHILNPKYQNGRRNLSSQNSQSTKSQQEEKIQPRKAQENPIFRVTLKDDYKLNEIQQDICSPYFDNQAQIKNKKNGSLSSYRASQSQQQLNSKTFYNWMSNSYTNFDNLEPSNNFEQLKQQNQINQDTVSYKQVSTGSCHKVIKFQSLNNIESQNTNKSNSYTQDNFSLLSNKGRYIVHQKVKKSTESSSELPSTFFTTPQYKTSKTSFNSLQNLIMDKSDQEQKPGIFYASNSFGNQNNMYKVNMKNDKIFAQFVPCFTFSSQNKHRQASQAQAQQNLTGIQQKSQTSIGQSRSSQNIQEQKEENKPNIFKSSQNLDYEQQKKNILFQQNKIQYKFDLLNNLFTKSTLIQGKSLNNDLKKFNQTNGFQNRKQLDTKQSNLFRNSSQQEQIDSFQVPQLSSLQSDIEKTQIILNNIPDKNGLLSTATPTEQPDSSLSQDEILLKQSNAFNSKEINFIDRVKSTENDQNQKSQLQSLEENKIFNRYDWTIQNNQNKLINQNIQQKVDSENQNQKLQRQKPFNRHGSLQFLDEQENSTQFNKQGKSYNVSSYTKLPSQCKIGNLNKQNINQNNQFKSAQDIQPQKEDFQVDEKKMMEDYRQYLLRKKLDIKSKCVAVYDLDKKEFVLRIKGQKLSQIASITKIMTCYIVCDLLNKYDFKRNDEIKLTLKKDQIITVSKIASKMIGTSALLRHGDQLTLWDLLHGLMLPSGNDAAFAISEHVGSLIYESSPIFQQKKYQNPKLVSCNPKAGQKEFIKVMNQYAQKLKLQKTFYQNPHGLTNSKNKSCADDICILISHAMKNQYFREIVKTIEYTAKISNSRKGSREQTWENTNKLLKSSCYCIGVKTGITPAAGACLSSCFSINNRNFVIVILNTLTLEMRFTETIQIFKFLVDIYQLDKQSSNILKEGFDYQPDQANIIENKYTKNGRQITSSSNFQSNNDLELKDESDSQDDFQDEDEEDEENSDQEDDSQKVSANSFSKRIKNKDNESDSEEQLSINDISEIKQNIDRKSIKSNNYSSNSIKSGENLIDNNQKQAQKQQIFTDDDVINKKILKNHKNSETEQNNEFNNLIRQNITSQQSQIQNSFDQQERNQELVRHSRSKKLSKIQEEEN</sequence>
<feature type="compositionally biased region" description="Polar residues" evidence="7">
    <location>
        <begin position="282"/>
        <end position="313"/>
    </location>
</feature>
<feature type="domain" description="Peptidase S11 D-alanyl-D-alanine carboxypeptidase A N-terminal" evidence="8">
    <location>
        <begin position="620"/>
        <end position="733"/>
    </location>
</feature>
<keyword evidence="5" id="KW-0573">Peptidoglycan synthesis</keyword>
<reference evidence="10" key="1">
    <citation type="journal article" date="2006" name="PLoS Biol.">
        <title>Macronuclear genome sequence of the ciliate Tetrahymena thermophila, a model eukaryote.</title>
        <authorList>
            <person name="Eisen J.A."/>
            <person name="Coyne R.S."/>
            <person name="Wu M."/>
            <person name="Wu D."/>
            <person name="Thiagarajan M."/>
            <person name="Wortman J.R."/>
            <person name="Badger J.H."/>
            <person name="Ren Q."/>
            <person name="Amedeo P."/>
            <person name="Jones K.M."/>
            <person name="Tallon L.J."/>
            <person name="Delcher A.L."/>
            <person name="Salzberg S.L."/>
            <person name="Silva J.C."/>
            <person name="Haas B.J."/>
            <person name="Majoros W.H."/>
            <person name="Farzad M."/>
            <person name="Carlton J.M."/>
            <person name="Smith R.K. Jr."/>
            <person name="Garg J."/>
            <person name="Pearlman R.E."/>
            <person name="Karrer K.M."/>
            <person name="Sun L."/>
            <person name="Manning G."/>
            <person name="Elde N.C."/>
            <person name="Turkewitz A.P."/>
            <person name="Asai D.J."/>
            <person name="Wilkes D.E."/>
            <person name="Wang Y."/>
            <person name="Cai H."/>
            <person name="Collins K."/>
            <person name="Stewart B.A."/>
            <person name="Lee S.R."/>
            <person name="Wilamowska K."/>
            <person name="Weinberg Z."/>
            <person name="Ruzzo W.L."/>
            <person name="Wloga D."/>
            <person name="Gaertig J."/>
            <person name="Frankel J."/>
            <person name="Tsao C.-C."/>
            <person name="Gorovsky M.A."/>
            <person name="Keeling P.J."/>
            <person name="Waller R.F."/>
            <person name="Patron N.J."/>
            <person name="Cherry J.M."/>
            <person name="Stover N.A."/>
            <person name="Krieger C.J."/>
            <person name="del Toro C."/>
            <person name="Ryder H.F."/>
            <person name="Williamson S.C."/>
            <person name="Barbeau R.A."/>
            <person name="Hamilton E.P."/>
            <person name="Orias E."/>
        </authorList>
    </citation>
    <scope>NUCLEOTIDE SEQUENCE [LARGE SCALE GENOMIC DNA]</scope>
    <source>
        <strain evidence="10">SB210</strain>
    </source>
</reference>
<protein>
    <submittedName>
        <fullName evidence="9">D-alanyl-D-alanine carboxypeptidase family protein</fullName>
    </submittedName>
</protein>
<accession>I7MJ79</accession>
<dbReference type="GeneID" id="7845023"/>
<evidence type="ECO:0000256" key="6">
    <source>
        <dbReference type="ARBA" id="ARBA00023316"/>
    </source>
</evidence>
<organism evidence="9 10">
    <name type="scientific">Tetrahymena thermophila (strain SB210)</name>
    <dbReference type="NCBI Taxonomy" id="312017"/>
    <lineage>
        <taxon>Eukaryota</taxon>
        <taxon>Sar</taxon>
        <taxon>Alveolata</taxon>
        <taxon>Ciliophora</taxon>
        <taxon>Intramacronucleata</taxon>
        <taxon>Oligohymenophorea</taxon>
        <taxon>Hymenostomatida</taxon>
        <taxon>Tetrahymenina</taxon>
        <taxon>Tetrahymenidae</taxon>
        <taxon>Tetrahymena</taxon>
    </lineage>
</organism>
<dbReference type="Proteomes" id="UP000009168">
    <property type="component" value="Unassembled WGS sequence"/>
</dbReference>
<evidence type="ECO:0000256" key="2">
    <source>
        <dbReference type="ARBA" id="ARBA00022729"/>
    </source>
</evidence>
<keyword evidence="9" id="KW-0121">Carboxypeptidase</keyword>
<feature type="compositionally biased region" description="Acidic residues" evidence="7">
    <location>
        <begin position="960"/>
        <end position="980"/>
    </location>
</feature>
<dbReference type="GO" id="GO:0009002">
    <property type="term" value="F:serine-type D-Ala-D-Ala carboxypeptidase activity"/>
    <property type="evidence" value="ECO:0007669"/>
    <property type="project" value="InterPro"/>
</dbReference>
<dbReference type="InterPro" id="IPR012338">
    <property type="entry name" value="Beta-lactam/transpept-like"/>
</dbReference>